<dbReference type="EMBL" id="LAZR01015163">
    <property type="protein sequence ID" value="KKM14360.1"/>
    <property type="molecule type" value="Genomic_DNA"/>
</dbReference>
<organism evidence="1">
    <name type="scientific">marine sediment metagenome</name>
    <dbReference type="NCBI Taxonomy" id="412755"/>
    <lineage>
        <taxon>unclassified sequences</taxon>
        <taxon>metagenomes</taxon>
        <taxon>ecological metagenomes</taxon>
    </lineage>
</organism>
<reference evidence="1" key="1">
    <citation type="journal article" date="2015" name="Nature">
        <title>Complex archaea that bridge the gap between prokaryotes and eukaryotes.</title>
        <authorList>
            <person name="Spang A."/>
            <person name="Saw J.H."/>
            <person name="Jorgensen S.L."/>
            <person name="Zaremba-Niedzwiedzka K."/>
            <person name="Martijn J."/>
            <person name="Lind A.E."/>
            <person name="van Eijk R."/>
            <person name="Schleper C."/>
            <person name="Guy L."/>
            <person name="Ettema T.J."/>
        </authorList>
    </citation>
    <scope>NUCLEOTIDE SEQUENCE</scope>
</reference>
<feature type="non-terminal residue" evidence="1">
    <location>
        <position position="75"/>
    </location>
</feature>
<name>A0A0F9KGD7_9ZZZZ</name>
<accession>A0A0F9KGD7</accession>
<protein>
    <submittedName>
        <fullName evidence="1">Uncharacterized protein</fullName>
    </submittedName>
</protein>
<proteinExistence type="predicted"/>
<sequence>MTKSSCIQQPPKQNMVIVKEAYRQLCEDAPDPNCAAAMLNLFEYWTNIKLAMNEQAEAHNKVRTLGGLEKTQDTG</sequence>
<dbReference type="AlphaFoldDB" id="A0A0F9KGD7"/>
<gene>
    <name evidence="1" type="ORF">LCGC14_1706980</name>
</gene>
<evidence type="ECO:0000313" key="1">
    <source>
        <dbReference type="EMBL" id="KKM14360.1"/>
    </source>
</evidence>
<comment type="caution">
    <text evidence="1">The sequence shown here is derived from an EMBL/GenBank/DDBJ whole genome shotgun (WGS) entry which is preliminary data.</text>
</comment>